<accession>A0A9W7PZR6</accession>
<name>A0A9W7PZR6_BACCE</name>
<proteinExistence type="predicted"/>
<sequence length="136" mass="15888">MEEAVILKSYRNEFGKEIIKLSAANTSVQPFWTEYCESFLSILSLYIISEKTCSNKKTEISFHELLYSSYSLLNECKSWNMLNQKFKLAVSTEFKEIFSEDAFFYTSIGWEESENNKRAIVMAEAKKRLSFVIKLI</sequence>
<protein>
    <submittedName>
        <fullName evidence="1">Uncharacterized protein</fullName>
    </submittedName>
</protein>
<gene>
    <name evidence="1" type="ORF">DX932_31310</name>
</gene>
<reference evidence="1 2" key="1">
    <citation type="submission" date="2018-08" db="EMBL/GenBank/DDBJ databases">
        <title>Bacillus phenotypic plasticity.</title>
        <authorList>
            <person name="Hurtado E."/>
        </authorList>
    </citation>
    <scope>NUCLEOTIDE SEQUENCE [LARGE SCALE GENOMIC DNA]</scope>
    <source>
        <strain evidence="1 2">111b</strain>
    </source>
</reference>
<organism evidence="1 2">
    <name type="scientific">Bacillus cereus</name>
    <dbReference type="NCBI Taxonomy" id="1396"/>
    <lineage>
        <taxon>Bacteria</taxon>
        <taxon>Bacillati</taxon>
        <taxon>Bacillota</taxon>
        <taxon>Bacilli</taxon>
        <taxon>Bacillales</taxon>
        <taxon>Bacillaceae</taxon>
        <taxon>Bacillus</taxon>
        <taxon>Bacillus cereus group</taxon>
    </lineage>
</organism>
<evidence type="ECO:0000313" key="2">
    <source>
        <dbReference type="Proteomes" id="UP000323321"/>
    </source>
</evidence>
<dbReference type="RefSeq" id="WP_150159537.1">
    <property type="nucleotide sequence ID" value="NZ_QSMZ01000057.1"/>
</dbReference>
<comment type="caution">
    <text evidence="1">The sequence shown here is derived from an EMBL/GenBank/DDBJ whole genome shotgun (WGS) entry which is preliminary data.</text>
</comment>
<evidence type="ECO:0000313" key="1">
    <source>
        <dbReference type="EMBL" id="KAA6448305.1"/>
    </source>
</evidence>
<dbReference type="EMBL" id="QSMZ01000057">
    <property type="protein sequence ID" value="KAA6448305.1"/>
    <property type="molecule type" value="Genomic_DNA"/>
</dbReference>
<dbReference type="Proteomes" id="UP000323321">
    <property type="component" value="Unassembled WGS sequence"/>
</dbReference>
<dbReference type="AlphaFoldDB" id="A0A9W7PZR6"/>